<proteinExistence type="predicted"/>
<keyword evidence="1" id="KW-0812">Transmembrane</keyword>
<gene>
    <name evidence="2" type="ORF">D9V37_18230</name>
</gene>
<dbReference type="RefSeq" id="WP_121807540.1">
    <property type="nucleotide sequence ID" value="NZ_RDBE01000010.1"/>
</dbReference>
<protein>
    <submittedName>
        <fullName evidence="2">Uncharacterized protein</fullName>
    </submittedName>
</protein>
<keyword evidence="1" id="KW-0472">Membrane</keyword>
<evidence type="ECO:0000256" key="1">
    <source>
        <dbReference type="SAM" id="Phobius"/>
    </source>
</evidence>
<dbReference type="EMBL" id="RDBE01000010">
    <property type="protein sequence ID" value="RLV48034.1"/>
    <property type="molecule type" value="Genomic_DNA"/>
</dbReference>
<feature type="transmembrane region" description="Helical" evidence="1">
    <location>
        <begin position="47"/>
        <end position="67"/>
    </location>
</feature>
<keyword evidence="1" id="KW-1133">Transmembrane helix</keyword>
<comment type="caution">
    <text evidence="2">The sequence shown here is derived from an EMBL/GenBank/DDBJ whole genome shotgun (WGS) entry which is preliminary data.</text>
</comment>
<sequence length="147" mass="15784">MLVTNHVLAGALVGYAAPGPVSAFVGGVASHFGMDVVPHWGDRPIETVMHIAVADGLTGLAAMAWVWRSAPRRKRWRVLAGMVGGAMPDLDKPSTVFFGFSPFPAAWDEFHSVIQTEDSRRMPQEIVVGAALGLAVLTWSRVSRPHA</sequence>
<keyword evidence="3" id="KW-1185">Reference proteome</keyword>
<evidence type="ECO:0000313" key="3">
    <source>
        <dbReference type="Proteomes" id="UP000281708"/>
    </source>
</evidence>
<name>A0A3L8NYR2_9ACTN</name>
<accession>A0A3L8NYR2</accession>
<evidence type="ECO:0000313" key="2">
    <source>
        <dbReference type="EMBL" id="RLV48034.1"/>
    </source>
</evidence>
<dbReference type="Proteomes" id="UP000281708">
    <property type="component" value="Unassembled WGS sequence"/>
</dbReference>
<dbReference type="OrthoDB" id="3785309at2"/>
<dbReference type="AlphaFoldDB" id="A0A3L8NYR2"/>
<reference evidence="2 3" key="1">
    <citation type="submission" date="2018-10" db="EMBL/GenBank/DDBJ databases">
        <title>Marmoricola sp. 4Q3S-7 whole genome shotgun sequence.</title>
        <authorList>
            <person name="Li F."/>
        </authorList>
    </citation>
    <scope>NUCLEOTIDE SEQUENCE [LARGE SCALE GENOMIC DNA]</scope>
    <source>
        <strain evidence="2 3">4Q3S-7</strain>
    </source>
</reference>
<organism evidence="2 3">
    <name type="scientific">Nocardioides mangrovicus</name>
    <dbReference type="NCBI Taxonomy" id="2478913"/>
    <lineage>
        <taxon>Bacteria</taxon>
        <taxon>Bacillati</taxon>
        <taxon>Actinomycetota</taxon>
        <taxon>Actinomycetes</taxon>
        <taxon>Propionibacteriales</taxon>
        <taxon>Nocardioidaceae</taxon>
        <taxon>Nocardioides</taxon>
    </lineage>
</organism>